<evidence type="ECO:0000256" key="1">
    <source>
        <dbReference type="SAM" id="Phobius"/>
    </source>
</evidence>
<evidence type="ECO:0000313" key="2">
    <source>
        <dbReference type="EMBL" id="RNF59309.1"/>
    </source>
</evidence>
<gene>
    <name evidence="2" type="ORF">EC580_11605</name>
</gene>
<dbReference type="OrthoDB" id="9999427at2"/>
<proteinExistence type="predicted"/>
<keyword evidence="1" id="KW-0812">Transmembrane</keyword>
<keyword evidence="1" id="KW-1133">Transmembrane helix</keyword>
<protein>
    <recommendedName>
        <fullName evidence="3">Cytochrome b561 bacterial/Ni-hydrogenase domain-containing protein</fullName>
    </recommendedName>
</protein>
<organism evidence="2">
    <name type="scientific">Acidithiobacillus sulfuriphilus</name>
    <dbReference type="NCBI Taxonomy" id="1867749"/>
    <lineage>
        <taxon>Bacteria</taxon>
        <taxon>Pseudomonadati</taxon>
        <taxon>Pseudomonadota</taxon>
        <taxon>Acidithiobacillia</taxon>
        <taxon>Acidithiobacillales</taxon>
        <taxon>Acidithiobacillaceae</taxon>
        <taxon>Acidithiobacillus</taxon>
    </lineage>
</organism>
<name>A0A3M8QSM9_9PROT</name>
<comment type="caution">
    <text evidence="2">The sequence shown here is derived from an EMBL/GenBank/DDBJ whole genome shotgun (WGS) entry which is preliminary data.</text>
</comment>
<accession>A0A3M8QSM9</accession>
<feature type="transmembrane region" description="Helical" evidence="1">
    <location>
        <begin position="12"/>
        <end position="37"/>
    </location>
</feature>
<keyword evidence="1" id="KW-0472">Membrane</keyword>
<evidence type="ECO:0008006" key="3">
    <source>
        <dbReference type="Google" id="ProtNLM"/>
    </source>
</evidence>
<feature type="transmembrane region" description="Helical" evidence="1">
    <location>
        <begin position="49"/>
        <end position="65"/>
    </location>
</feature>
<feature type="transmembrane region" description="Helical" evidence="1">
    <location>
        <begin position="109"/>
        <end position="131"/>
    </location>
</feature>
<sequence>MSATPKERRSAWSLAILLGVVITITLQIFSGIAMALGWMSLLPFHVEDGMAAALFILLEWLWLAGTRPGRRTLRDLFPTGQRWRAAGRQCQGIFLGRPTPALNTIVEGAFLLIATLAVLLGLLLVFTALPARFPLLLAGHRALAGLLALLWIIHLLLALHAALARRAEARKC</sequence>
<dbReference type="AlphaFoldDB" id="A0A3M8QSM9"/>
<reference evidence="2" key="1">
    <citation type="submission" date="2018-10" db="EMBL/GenBank/DDBJ databases">
        <title>Acidithiobacillus sulfuriphilus sp. nov.: an extremely acidophilic sulfur-oxidizing chemolithotroph isolated from a neutral pH environment.</title>
        <authorList>
            <person name="Falagan C."/>
            <person name="Moya-Beltran A."/>
            <person name="Quatrini R."/>
            <person name="Johnson D.B."/>
        </authorList>
    </citation>
    <scope>NUCLEOTIDE SEQUENCE [LARGE SCALE GENOMIC DNA]</scope>
    <source>
        <strain evidence="2">CJ-2</strain>
    </source>
</reference>
<dbReference type="EMBL" id="RIZI01000187">
    <property type="protein sequence ID" value="RNF59309.1"/>
    <property type="molecule type" value="Genomic_DNA"/>
</dbReference>
<feature type="transmembrane region" description="Helical" evidence="1">
    <location>
        <begin position="143"/>
        <end position="163"/>
    </location>
</feature>
<dbReference type="RefSeq" id="WP_123105219.1">
    <property type="nucleotide sequence ID" value="NZ_CP127527.1"/>
</dbReference>